<organism evidence="1">
    <name type="scientific">Marseillevirus sp</name>
    <dbReference type="NCBI Taxonomy" id="2809551"/>
    <lineage>
        <taxon>Viruses</taxon>
        <taxon>Varidnaviria</taxon>
        <taxon>Bamfordvirae</taxon>
        <taxon>Nucleocytoviricota</taxon>
        <taxon>Megaviricetes</taxon>
        <taxon>Pimascovirales</taxon>
        <taxon>Pimascovirales incertae sedis</taxon>
        <taxon>Marseilleviridae</taxon>
        <taxon>Marseillevirus</taxon>
    </lineage>
</organism>
<dbReference type="EMBL" id="OR343188">
    <property type="protein sequence ID" value="WNL49630.1"/>
    <property type="molecule type" value="Genomic_DNA"/>
</dbReference>
<accession>A0AA96ELI8</accession>
<reference evidence="1" key="1">
    <citation type="submission" date="2023-07" db="EMBL/GenBank/DDBJ databases">
        <authorList>
            <person name="Xia Y."/>
        </authorList>
    </citation>
    <scope>NUCLEOTIDE SEQUENCE</scope>
    <source>
        <strain evidence="1">F</strain>
    </source>
</reference>
<evidence type="ECO:0000313" key="1">
    <source>
        <dbReference type="EMBL" id="WNL49630.1"/>
    </source>
</evidence>
<sequence length="136" mass="15887">MQSIQLIANKADSFWKLSVLVGETRQENSLVYLVCKKFPPSFEGILDELLDGYDGVAFGGLRDVSAFFENNCRRFLREQMHEELETLAMTIERLEKQPKTRGQKAAIRCLWDVMLEKQEETMEFIHGIQTRREEQL</sequence>
<name>A0AA96ELI8_9VIRU</name>
<proteinExistence type="predicted"/>
<gene>
    <name evidence="1" type="ORF">MarFTMF_114</name>
</gene>
<protein>
    <submittedName>
        <fullName evidence="1">Uncharacterized protein</fullName>
    </submittedName>
</protein>